<gene>
    <name evidence="1" type="ORF">Xmir_01565</name>
</gene>
<organism evidence="1 2">
    <name type="scientific">Xenorhabdus miraniensis</name>
    <dbReference type="NCBI Taxonomy" id="351674"/>
    <lineage>
        <taxon>Bacteria</taxon>
        <taxon>Pseudomonadati</taxon>
        <taxon>Pseudomonadota</taxon>
        <taxon>Gammaproteobacteria</taxon>
        <taxon>Enterobacterales</taxon>
        <taxon>Morganellaceae</taxon>
        <taxon>Xenorhabdus</taxon>
    </lineage>
</organism>
<protein>
    <recommendedName>
        <fullName evidence="3">Glycosyltransferase</fullName>
    </recommendedName>
</protein>
<accession>A0A2D0JS62</accession>
<dbReference type="EMBL" id="NITZ01000006">
    <property type="protein sequence ID" value="PHM49209.1"/>
    <property type="molecule type" value="Genomic_DNA"/>
</dbReference>
<comment type="caution">
    <text evidence="1">The sequence shown here is derived from an EMBL/GenBank/DDBJ whole genome shotgun (WGS) entry which is preliminary data.</text>
</comment>
<evidence type="ECO:0008006" key="3">
    <source>
        <dbReference type="Google" id="ProtNLM"/>
    </source>
</evidence>
<dbReference type="Gene3D" id="3.40.50.2000">
    <property type="entry name" value="Glycogen Phosphorylase B"/>
    <property type="match status" value="1"/>
</dbReference>
<evidence type="ECO:0000313" key="2">
    <source>
        <dbReference type="Proteomes" id="UP000221980"/>
    </source>
</evidence>
<reference evidence="1 2" key="1">
    <citation type="journal article" date="2017" name="Nat. Microbiol.">
        <title>Natural product diversity associated with the nematode symbionts Photorhabdus and Xenorhabdus.</title>
        <authorList>
            <person name="Tobias N.J."/>
            <person name="Wolff H."/>
            <person name="Djahanschiri B."/>
            <person name="Grundmann F."/>
            <person name="Kronenwerth M."/>
            <person name="Shi Y.M."/>
            <person name="Simonyi S."/>
            <person name="Grun P."/>
            <person name="Shapiro-Ilan D."/>
            <person name="Pidot S.J."/>
            <person name="Stinear T.P."/>
            <person name="Ebersberger I."/>
            <person name="Bode H.B."/>
        </authorList>
    </citation>
    <scope>NUCLEOTIDE SEQUENCE [LARGE SCALE GENOMIC DNA]</scope>
    <source>
        <strain evidence="1 2">DSM 17902</strain>
    </source>
</reference>
<evidence type="ECO:0000313" key="1">
    <source>
        <dbReference type="EMBL" id="PHM49209.1"/>
    </source>
</evidence>
<sequence>MDKIIVNGVLNHKFISECAYDFEEIINKKTNPDLIEDRYYRKGKACWVLQTLINLKYYYADCLYITLTNEVREDAINLLHYDDFSFKTKPWRGKTIICQADRPSVSGSNYIIVQNPLQAQNGKIFIPHWPQPGLKPRAKNKHEIKNIGFFGHKNALPDFFSDENMKIELKKRGVNFITPYKDWCNYADMDIVISFRKNDGSLDLLRKPASKLINAWNAGCPLICDDEPSMRAIRLNELDYLIAKTPEQFIEAVDSLINQPDLYLSMVLNGKNRFEEYNRQATVNKWINLIKKIHQERKTNKITGMSKLIKFYFYKKHIQ</sequence>
<dbReference type="Proteomes" id="UP000221980">
    <property type="component" value="Unassembled WGS sequence"/>
</dbReference>
<name>A0A2D0JS62_9GAMM</name>
<proteinExistence type="predicted"/>
<dbReference type="AlphaFoldDB" id="A0A2D0JS62"/>
<dbReference type="OrthoDB" id="5472311at2"/>
<keyword evidence="2" id="KW-1185">Reference proteome</keyword>
<dbReference type="SUPFAM" id="SSF53756">
    <property type="entry name" value="UDP-Glycosyltransferase/glycogen phosphorylase"/>
    <property type="match status" value="1"/>
</dbReference>
<dbReference type="RefSeq" id="WP_099113840.1">
    <property type="nucleotide sequence ID" value="NZ_CAWNQI010000095.1"/>
</dbReference>